<evidence type="ECO:0000259" key="10">
    <source>
        <dbReference type="SMART" id="SM00831"/>
    </source>
</evidence>
<dbReference type="GO" id="GO:0005391">
    <property type="term" value="F:P-type sodium:potassium-exchanging transporter activity"/>
    <property type="evidence" value="ECO:0007669"/>
    <property type="project" value="TreeGrafter"/>
</dbReference>
<evidence type="ECO:0000256" key="4">
    <source>
        <dbReference type="ARBA" id="ARBA00022741"/>
    </source>
</evidence>
<evidence type="ECO:0000256" key="1">
    <source>
        <dbReference type="ARBA" id="ARBA00004651"/>
    </source>
</evidence>
<dbReference type="SFLD" id="SFLDS00003">
    <property type="entry name" value="Haloacid_Dehalogenase"/>
    <property type="match status" value="1"/>
</dbReference>
<feature type="domain" description="Cation-transporting P-type ATPase N-terminal" evidence="10">
    <location>
        <begin position="56"/>
        <end position="128"/>
    </location>
</feature>
<dbReference type="Pfam" id="PF08282">
    <property type="entry name" value="Hydrolase_3"/>
    <property type="match status" value="1"/>
</dbReference>
<dbReference type="SUPFAM" id="SSF81653">
    <property type="entry name" value="Calcium ATPase, transduction domain A"/>
    <property type="match status" value="1"/>
</dbReference>
<dbReference type="PANTHER" id="PTHR43294:SF21">
    <property type="entry name" value="CATION TRANSPORTING ATPASE"/>
    <property type="match status" value="1"/>
</dbReference>
<dbReference type="Gene3D" id="2.70.150.10">
    <property type="entry name" value="Calcium-transporting ATPase, cytoplasmic transduction domain A"/>
    <property type="match status" value="1"/>
</dbReference>
<dbReference type="SFLD" id="SFLDF00027">
    <property type="entry name" value="p-type_atpase"/>
    <property type="match status" value="1"/>
</dbReference>
<dbReference type="InterPro" id="IPR001757">
    <property type="entry name" value="P_typ_ATPase"/>
</dbReference>
<keyword evidence="4" id="KW-0547">Nucleotide-binding</keyword>
<dbReference type="OrthoDB" id="158672at2759"/>
<dbReference type="InterPro" id="IPR023298">
    <property type="entry name" value="ATPase_P-typ_TM_dom_sf"/>
</dbReference>
<protein>
    <recommendedName>
        <fullName evidence="10">Cation-transporting P-type ATPase N-terminal domain-containing protein</fullName>
    </recommendedName>
</protein>
<dbReference type="GO" id="GO:0016887">
    <property type="term" value="F:ATP hydrolysis activity"/>
    <property type="evidence" value="ECO:0007669"/>
    <property type="project" value="InterPro"/>
</dbReference>
<evidence type="ECO:0000256" key="6">
    <source>
        <dbReference type="ARBA" id="ARBA00022967"/>
    </source>
</evidence>
<dbReference type="InterPro" id="IPR050510">
    <property type="entry name" value="Cation_transp_ATPase_P-type"/>
</dbReference>
<dbReference type="Gene3D" id="1.20.1110.10">
    <property type="entry name" value="Calcium-transporting ATPase, transmembrane domain"/>
    <property type="match status" value="1"/>
</dbReference>
<feature type="transmembrane region" description="Helical" evidence="9">
    <location>
        <begin position="298"/>
        <end position="323"/>
    </location>
</feature>
<feature type="transmembrane region" description="Helical" evidence="9">
    <location>
        <begin position="885"/>
        <end position="908"/>
    </location>
</feature>
<dbReference type="SMART" id="SM00831">
    <property type="entry name" value="Cation_ATPase_N"/>
    <property type="match status" value="1"/>
</dbReference>
<dbReference type="InParanoid" id="A0A0C3AQG7"/>
<dbReference type="PRINTS" id="PR00119">
    <property type="entry name" value="CATATPASE"/>
</dbReference>
<dbReference type="GO" id="GO:0005524">
    <property type="term" value="F:ATP binding"/>
    <property type="evidence" value="ECO:0007669"/>
    <property type="project" value="UniProtKB-KW"/>
</dbReference>
<keyword evidence="8 9" id="KW-0472">Membrane</keyword>
<dbReference type="SUPFAM" id="SSF56784">
    <property type="entry name" value="HAD-like"/>
    <property type="match status" value="1"/>
</dbReference>
<feature type="transmembrane region" description="Helical" evidence="9">
    <location>
        <begin position="1015"/>
        <end position="1033"/>
    </location>
</feature>
<evidence type="ECO:0000313" key="12">
    <source>
        <dbReference type="Proteomes" id="UP000054166"/>
    </source>
</evidence>
<organism evidence="11 12">
    <name type="scientific">Piloderma croceum (strain F 1598)</name>
    <dbReference type="NCBI Taxonomy" id="765440"/>
    <lineage>
        <taxon>Eukaryota</taxon>
        <taxon>Fungi</taxon>
        <taxon>Dikarya</taxon>
        <taxon>Basidiomycota</taxon>
        <taxon>Agaricomycotina</taxon>
        <taxon>Agaricomycetes</taxon>
        <taxon>Agaricomycetidae</taxon>
        <taxon>Atheliales</taxon>
        <taxon>Atheliaceae</taxon>
        <taxon>Piloderma</taxon>
    </lineage>
</organism>
<dbReference type="GO" id="GO:1990573">
    <property type="term" value="P:potassium ion import across plasma membrane"/>
    <property type="evidence" value="ECO:0007669"/>
    <property type="project" value="TreeGrafter"/>
</dbReference>
<dbReference type="Pfam" id="PF00690">
    <property type="entry name" value="Cation_ATPase_N"/>
    <property type="match status" value="1"/>
</dbReference>
<keyword evidence="12" id="KW-1185">Reference proteome</keyword>
<feature type="transmembrane region" description="Helical" evidence="9">
    <location>
        <begin position="984"/>
        <end position="1003"/>
    </location>
</feature>
<dbReference type="SUPFAM" id="SSF81660">
    <property type="entry name" value="Metal cation-transporting ATPase, ATP-binding domain N"/>
    <property type="match status" value="1"/>
</dbReference>
<dbReference type="SFLD" id="SFLDG00002">
    <property type="entry name" value="C1.7:_P-type_atpase_like"/>
    <property type="match status" value="1"/>
</dbReference>
<dbReference type="AlphaFoldDB" id="A0A0C3AQG7"/>
<reference evidence="11 12" key="1">
    <citation type="submission" date="2014-04" db="EMBL/GenBank/DDBJ databases">
        <authorList>
            <consortium name="DOE Joint Genome Institute"/>
            <person name="Kuo A."/>
            <person name="Tarkka M."/>
            <person name="Buscot F."/>
            <person name="Kohler A."/>
            <person name="Nagy L.G."/>
            <person name="Floudas D."/>
            <person name="Copeland A."/>
            <person name="Barry K.W."/>
            <person name="Cichocki N."/>
            <person name="Veneault-Fourrey C."/>
            <person name="LaButti K."/>
            <person name="Lindquist E.A."/>
            <person name="Lipzen A."/>
            <person name="Lundell T."/>
            <person name="Morin E."/>
            <person name="Murat C."/>
            <person name="Sun H."/>
            <person name="Tunlid A."/>
            <person name="Henrissat B."/>
            <person name="Grigoriev I.V."/>
            <person name="Hibbett D.S."/>
            <person name="Martin F."/>
            <person name="Nordberg H.P."/>
            <person name="Cantor M.N."/>
            <person name="Hua S.X."/>
        </authorList>
    </citation>
    <scope>NUCLEOTIDE SEQUENCE [LARGE SCALE GENOMIC DNA]</scope>
    <source>
        <strain evidence="11 12">F 1598</strain>
    </source>
</reference>
<dbReference type="PRINTS" id="PR00121">
    <property type="entry name" value="NAKATPASE"/>
</dbReference>
<keyword evidence="5" id="KW-0067">ATP-binding</keyword>
<name>A0A0C3AQG7_PILCF</name>
<dbReference type="PROSITE" id="PS00154">
    <property type="entry name" value="ATPASE_E1_E2"/>
    <property type="match status" value="1"/>
</dbReference>
<dbReference type="Gene3D" id="3.40.1110.10">
    <property type="entry name" value="Calcium-transporting ATPase, cytoplasmic domain N"/>
    <property type="match status" value="1"/>
</dbReference>
<keyword evidence="6" id="KW-1278">Translocase</keyword>
<keyword evidence="2" id="KW-1003">Cell membrane</keyword>
<dbReference type="HOGENOM" id="CLU_002360_4_1_1"/>
<comment type="subcellular location">
    <subcellularLocation>
        <location evidence="1">Cell membrane</location>
        <topology evidence="1">Multi-pass membrane protein</topology>
    </subcellularLocation>
</comment>
<dbReference type="Proteomes" id="UP000054166">
    <property type="component" value="Unassembled WGS sequence"/>
</dbReference>
<keyword evidence="3 9" id="KW-0812">Transmembrane</keyword>
<keyword evidence="7 9" id="KW-1133">Transmembrane helix</keyword>
<evidence type="ECO:0000256" key="9">
    <source>
        <dbReference type="SAM" id="Phobius"/>
    </source>
</evidence>
<dbReference type="SUPFAM" id="SSF81665">
    <property type="entry name" value="Calcium ATPase, transmembrane domain M"/>
    <property type="match status" value="1"/>
</dbReference>
<dbReference type="Gene3D" id="3.40.50.1000">
    <property type="entry name" value="HAD superfamily/HAD-like"/>
    <property type="match status" value="1"/>
</dbReference>
<feature type="transmembrane region" description="Helical" evidence="9">
    <location>
        <begin position="948"/>
        <end position="964"/>
    </location>
</feature>
<dbReference type="GO" id="GO:1902600">
    <property type="term" value="P:proton transmembrane transport"/>
    <property type="evidence" value="ECO:0007669"/>
    <property type="project" value="TreeGrafter"/>
</dbReference>
<reference evidence="12" key="2">
    <citation type="submission" date="2015-01" db="EMBL/GenBank/DDBJ databases">
        <title>Evolutionary Origins and Diversification of the Mycorrhizal Mutualists.</title>
        <authorList>
            <consortium name="DOE Joint Genome Institute"/>
            <consortium name="Mycorrhizal Genomics Consortium"/>
            <person name="Kohler A."/>
            <person name="Kuo A."/>
            <person name="Nagy L.G."/>
            <person name="Floudas D."/>
            <person name="Copeland A."/>
            <person name="Barry K.W."/>
            <person name="Cichocki N."/>
            <person name="Veneault-Fourrey C."/>
            <person name="LaButti K."/>
            <person name="Lindquist E.A."/>
            <person name="Lipzen A."/>
            <person name="Lundell T."/>
            <person name="Morin E."/>
            <person name="Murat C."/>
            <person name="Riley R."/>
            <person name="Ohm R."/>
            <person name="Sun H."/>
            <person name="Tunlid A."/>
            <person name="Henrissat B."/>
            <person name="Grigoriev I.V."/>
            <person name="Hibbett D.S."/>
            <person name="Martin F."/>
        </authorList>
    </citation>
    <scope>NUCLEOTIDE SEQUENCE [LARGE SCALE GENOMIC DNA]</scope>
    <source>
        <strain evidence="12">F 1598</strain>
    </source>
</reference>
<dbReference type="InterPro" id="IPR023299">
    <property type="entry name" value="ATPase_P-typ_cyto_dom_N"/>
</dbReference>
<dbReference type="InterPro" id="IPR004014">
    <property type="entry name" value="ATPase_P-typ_cation-transptr_N"/>
</dbReference>
<sequence>MDDAKHITTVKIAPAVSFERNATIPINYRTLSIHVDDKPSVTNKAADPSDPIRQIDVHTLDNDQVFHRYSTHPKLGLEHAAVERKSKDGKNVISPPPTQYWKKILNYVFGGFNFLMWIAFIVTILSYKPLNGTPPDFILGVAVLLLLVIIMSSTFYAVVDWNASRVMKSIKSLVAEQATVVRDGRQQTVPSPDIVVGDIIMLSMGDRVPADLRIVQVSSDLKFDRSLLTGESDPVPGTIRSTSQNVLETRNLALASTFVVQGTCTGVVFAIGDRSIMGRIVAMSGETKFKMTTIQKEIWFFTKIVSCYALSLFGISIIVWAAWLRKTYPGYETASGAIINSLGCLTAFVPQGLPICVALSLTIIAKRMAKHNILVKNLATIETLGCMSVLCSDKTGTLTVGKMSLESVAFQDRSFMDIKSTLANSSEPTPAALKSLVEIARLCNGASFVGADDSGSIDERTIKGDATDTAILRFAESFTDGHNGIDIAAMVASHDKLFEIPFNSTNKWMLTIVREHKGVGEKMEAGGPLMLIKGAPDVLFPACTAALNADGNEVPFDSEVFRRVSALQSQWSSEGQRVLALCRKALDNVKVDFNHTPANDVEEMMYSQLSNLTLVGIVGIRDPPRNDVKAAIQVIRRAGVFMVTGDYQLTGVAIAKQVGIITSEHIDTFKDMRSSAYAFVDAPPEAIKPDDDGPERAVALTGDEIASFKPEDWNKVVGNYTEVVFARTTPEQKLRIVEEIKARGDNIVAVTGDGVNDAPALKASDIGVAMGSGSDVAKEAAAMILLDNKFASIPVSIELGRLVFDNLKKVALYVMPAGTYTEFMGVFTNVFLGMQLPLSSYLQVCFSITNDVVMSIALMFEQPEIDLMLRKPRNARTGRLTDWKFFFQIYLFIGLMMWPCAMSMWFLYMKHQGLGFHDVILVYDKWTDGYKGFTIDQLTHFVSVGQCVYYVTMVFMQYGGLLSVRNRRVSILQSNPLWGPRRNYAVPLGMIATALIAVVNLYGPGLQHVFGTTPIPGMFWGLPFSFALGILCVDETRKLIVRTYPKSIIAKMAW</sequence>
<feature type="transmembrane region" description="Helical" evidence="9">
    <location>
        <begin position="338"/>
        <end position="364"/>
    </location>
</feature>
<dbReference type="InterPro" id="IPR023214">
    <property type="entry name" value="HAD_sf"/>
</dbReference>
<dbReference type="InterPro" id="IPR044492">
    <property type="entry name" value="P_typ_ATPase_HD_dom"/>
</dbReference>
<dbReference type="EMBL" id="KN833038">
    <property type="protein sequence ID" value="KIM76138.1"/>
    <property type="molecule type" value="Genomic_DNA"/>
</dbReference>
<dbReference type="PANTHER" id="PTHR43294">
    <property type="entry name" value="SODIUM/POTASSIUM-TRANSPORTING ATPASE SUBUNIT ALPHA"/>
    <property type="match status" value="1"/>
</dbReference>
<dbReference type="Pfam" id="PF00122">
    <property type="entry name" value="E1-E2_ATPase"/>
    <property type="match status" value="1"/>
</dbReference>
<evidence type="ECO:0000256" key="7">
    <source>
        <dbReference type="ARBA" id="ARBA00022989"/>
    </source>
</evidence>
<accession>A0A0C3AQG7</accession>
<dbReference type="STRING" id="765440.A0A0C3AQG7"/>
<feature type="transmembrane region" description="Helical" evidence="9">
    <location>
        <begin position="104"/>
        <end position="125"/>
    </location>
</feature>
<dbReference type="Pfam" id="PF13246">
    <property type="entry name" value="Cation_ATPase"/>
    <property type="match status" value="1"/>
</dbReference>
<gene>
    <name evidence="11" type="ORF">PILCRDRAFT_13043</name>
</gene>
<dbReference type="InterPro" id="IPR018303">
    <property type="entry name" value="ATPase_P-typ_P_site"/>
</dbReference>
<dbReference type="NCBIfam" id="TIGR01494">
    <property type="entry name" value="ATPase_P-type"/>
    <property type="match status" value="2"/>
</dbReference>
<evidence type="ECO:0000313" key="11">
    <source>
        <dbReference type="EMBL" id="KIM76138.1"/>
    </source>
</evidence>
<proteinExistence type="predicted"/>
<evidence type="ECO:0000256" key="2">
    <source>
        <dbReference type="ARBA" id="ARBA00022475"/>
    </source>
</evidence>
<dbReference type="GO" id="GO:0036376">
    <property type="term" value="P:sodium ion export across plasma membrane"/>
    <property type="evidence" value="ECO:0007669"/>
    <property type="project" value="TreeGrafter"/>
</dbReference>
<dbReference type="Pfam" id="PF00689">
    <property type="entry name" value="Cation_ATPase_C"/>
    <property type="match status" value="1"/>
</dbReference>
<dbReference type="GO" id="GO:0030007">
    <property type="term" value="P:intracellular potassium ion homeostasis"/>
    <property type="evidence" value="ECO:0007669"/>
    <property type="project" value="TreeGrafter"/>
</dbReference>
<dbReference type="GO" id="GO:0006883">
    <property type="term" value="P:intracellular sodium ion homeostasis"/>
    <property type="evidence" value="ECO:0007669"/>
    <property type="project" value="TreeGrafter"/>
</dbReference>
<dbReference type="GO" id="GO:0005886">
    <property type="term" value="C:plasma membrane"/>
    <property type="evidence" value="ECO:0007669"/>
    <property type="project" value="UniProtKB-SubCell"/>
</dbReference>
<dbReference type="InterPro" id="IPR006068">
    <property type="entry name" value="ATPase_P-typ_cation-transptr_C"/>
</dbReference>
<dbReference type="InterPro" id="IPR059000">
    <property type="entry name" value="ATPase_P-type_domA"/>
</dbReference>
<dbReference type="InterPro" id="IPR008250">
    <property type="entry name" value="ATPase_P-typ_transduc_dom_A_sf"/>
</dbReference>
<evidence type="ECO:0000256" key="3">
    <source>
        <dbReference type="ARBA" id="ARBA00022692"/>
    </source>
</evidence>
<feature type="transmembrane region" description="Helical" evidence="9">
    <location>
        <begin position="137"/>
        <end position="159"/>
    </location>
</feature>
<dbReference type="FunFam" id="3.40.50.1000:FF:000083">
    <property type="entry name" value="Sodium/potassium-transporting ATPase subunit alpha"/>
    <property type="match status" value="1"/>
</dbReference>
<evidence type="ECO:0000256" key="5">
    <source>
        <dbReference type="ARBA" id="ARBA00022840"/>
    </source>
</evidence>
<evidence type="ECO:0000256" key="8">
    <source>
        <dbReference type="ARBA" id="ARBA00023136"/>
    </source>
</evidence>
<dbReference type="InterPro" id="IPR036412">
    <property type="entry name" value="HAD-like_sf"/>
</dbReference>